<dbReference type="Proteomes" id="UP000593571">
    <property type="component" value="Unassembled WGS sequence"/>
</dbReference>
<organism evidence="2 3">
    <name type="scientific">Rousettus aegyptiacus</name>
    <name type="common">Egyptian fruit bat</name>
    <name type="synonym">Pteropus aegyptiacus</name>
    <dbReference type="NCBI Taxonomy" id="9407"/>
    <lineage>
        <taxon>Eukaryota</taxon>
        <taxon>Metazoa</taxon>
        <taxon>Chordata</taxon>
        <taxon>Craniata</taxon>
        <taxon>Vertebrata</taxon>
        <taxon>Euteleostomi</taxon>
        <taxon>Mammalia</taxon>
        <taxon>Eutheria</taxon>
        <taxon>Laurasiatheria</taxon>
        <taxon>Chiroptera</taxon>
        <taxon>Yinpterochiroptera</taxon>
        <taxon>Pteropodoidea</taxon>
        <taxon>Pteropodidae</taxon>
        <taxon>Rousettinae</taxon>
        <taxon>Rousettus</taxon>
    </lineage>
</organism>
<name>A0A7J8CHN7_ROUAE</name>
<feature type="chain" id="PRO_5029895975" description="Secreted protein" evidence="1">
    <location>
        <begin position="20"/>
        <end position="161"/>
    </location>
</feature>
<accession>A0A7J8CHN7</accession>
<protein>
    <recommendedName>
        <fullName evidence="4">Secreted protein</fullName>
    </recommendedName>
</protein>
<dbReference type="EMBL" id="JACASE010000014">
    <property type="protein sequence ID" value="KAF6410404.1"/>
    <property type="molecule type" value="Genomic_DNA"/>
</dbReference>
<dbReference type="AlphaFoldDB" id="A0A7J8CHN7"/>
<evidence type="ECO:0000313" key="3">
    <source>
        <dbReference type="Proteomes" id="UP000593571"/>
    </source>
</evidence>
<evidence type="ECO:0000256" key="1">
    <source>
        <dbReference type="SAM" id="SignalP"/>
    </source>
</evidence>
<keyword evidence="1" id="KW-0732">Signal</keyword>
<reference evidence="2 3" key="1">
    <citation type="journal article" date="2020" name="Nature">
        <title>Six reference-quality genomes reveal evolution of bat adaptations.</title>
        <authorList>
            <person name="Jebb D."/>
            <person name="Huang Z."/>
            <person name="Pippel M."/>
            <person name="Hughes G.M."/>
            <person name="Lavrichenko K."/>
            <person name="Devanna P."/>
            <person name="Winkler S."/>
            <person name="Jermiin L.S."/>
            <person name="Skirmuntt E.C."/>
            <person name="Katzourakis A."/>
            <person name="Burkitt-Gray L."/>
            <person name="Ray D.A."/>
            <person name="Sullivan K.A.M."/>
            <person name="Roscito J.G."/>
            <person name="Kirilenko B.M."/>
            <person name="Davalos L.M."/>
            <person name="Corthals A.P."/>
            <person name="Power M.L."/>
            <person name="Jones G."/>
            <person name="Ransome R.D."/>
            <person name="Dechmann D.K.N."/>
            <person name="Locatelli A.G."/>
            <person name="Puechmaille S.J."/>
            <person name="Fedrigo O."/>
            <person name="Jarvis E.D."/>
            <person name="Hiller M."/>
            <person name="Vernes S.C."/>
            <person name="Myers E.W."/>
            <person name="Teeling E.C."/>
        </authorList>
    </citation>
    <scope>NUCLEOTIDE SEQUENCE [LARGE SCALE GENOMIC DNA]</scope>
    <source>
        <strain evidence="2">MRouAeg1</strain>
        <tissue evidence="2">Muscle</tissue>
    </source>
</reference>
<evidence type="ECO:0008006" key="4">
    <source>
        <dbReference type="Google" id="ProtNLM"/>
    </source>
</evidence>
<sequence length="161" mass="18056">MAFMAHFFFVLSNIPSSECTAVYPLTYGGTSWLLQVLVFMNKAAMYTSVCSFFFFSPCRHELSTHLARSLTAGSYGKSVLGFVSDQQTAFRSSGTIPHSQHPPRLHTLTSIWWSAFQVWAILRGAQWYPVVLICISLMAHGVRHLFMCSFTICVSSLVRSV</sequence>
<gene>
    <name evidence="2" type="ORF">HJG63_008965</name>
</gene>
<feature type="signal peptide" evidence="1">
    <location>
        <begin position="1"/>
        <end position="19"/>
    </location>
</feature>
<proteinExistence type="predicted"/>
<keyword evidence="3" id="KW-1185">Reference proteome</keyword>
<evidence type="ECO:0000313" key="2">
    <source>
        <dbReference type="EMBL" id="KAF6410404.1"/>
    </source>
</evidence>
<comment type="caution">
    <text evidence="2">The sequence shown here is derived from an EMBL/GenBank/DDBJ whole genome shotgun (WGS) entry which is preliminary data.</text>
</comment>